<accession>A0A1H1JW04</accession>
<protein>
    <submittedName>
        <fullName evidence="4">2-methylcitrate dehydratase PrpD</fullName>
    </submittedName>
</protein>
<dbReference type="RefSeq" id="WP_074773761.1">
    <property type="nucleotide sequence ID" value="NZ_FNKP01000004.1"/>
</dbReference>
<gene>
    <name evidence="4" type="ORF">SAMN05443245_7302</name>
</gene>
<evidence type="ECO:0000313" key="4">
    <source>
        <dbReference type="EMBL" id="SDR53909.1"/>
    </source>
</evidence>
<name>A0A1H1JW04_9BURK</name>
<feature type="domain" description="MmgE/PrpD C-terminal" evidence="3">
    <location>
        <begin position="265"/>
        <end position="365"/>
    </location>
</feature>
<dbReference type="OrthoDB" id="8873320at2"/>
<evidence type="ECO:0000259" key="2">
    <source>
        <dbReference type="Pfam" id="PF03972"/>
    </source>
</evidence>
<dbReference type="Gene3D" id="3.30.1330.120">
    <property type="entry name" value="2-methylcitrate dehydratase PrpD"/>
    <property type="match status" value="1"/>
</dbReference>
<evidence type="ECO:0000313" key="5">
    <source>
        <dbReference type="Proteomes" id="UP000183487"/>
    </source>
</evidence>
<dbReference type="InterPro" id="IPR036148">
    <property type="entry name" value="MmgE/PrpD_sf"/>
</dbReference>
<comment type="similarity">
    <text evidence="1">Belongs to the PrpD family.</text>
</comment>
<dbReference type="InterPro" id="IPR045337">
    <property type="entry name" value="MmgE_PrpD_C"/>
</dbReference>
<dbReference type="EMBL" id="FNKP01000004">
    <property type="protein sequence ID" value="SDR53909.1"/>
    <property type="molecule type" value="Genomic_DNA"/>
</dbReference>
<dbReference type="SUPFAM" id="SSF103378">
    <property type="entry name" value="2-methylcitrate dehydratase PrpD"/>
    <property type="match status" value="1"/>
</dbReference>
<dbReference type="PANTHER" id="PTHR16943:SF8">
    <property type="entry name" value="2-METHYLCITRATE DEHYDRATASE"/>
    <property type="match status" value="1"/>
</dbReference>
<reference evidence="5" key="1">
    <citation type="submission" date="2016-10" db="EMBL/GenBank/DDBJ databases">
        <authorList>
            <person name="Varghese N."/>
        </authorList>
    </citation>
    <scope>NUCLEOTIDE SEQUENCE [LARGE SCALE GENOMIC DNA]</scope>
    <source>
        <strain evidence="5">GAS106B</strain>
    </source>
</reference>
<feature type="domain" description="MmgE/PrpD N-terminal" evidence="2">
    <location>
        <begin position="6"/>
        <end position="240"/>
    </location>
</feature>
<evidence type="ECO:0000259" key="3">
    <source>
        <dbReference type="Pfam" id="PF19305"/>
    </source>
</evidence>
<dbReference type="GO" id="GO:0016829">
    <property type="term" value="F:lyase activity"/>
    <property type="evidence" value="ECO:0007669"/>
    <property type="project" value="InterPro"/>
</dbReference>
<dbReference type="Proteomes" id="UP000183487">
    <property type="component" value="Unassembled WGS sequence"/>
</dbReference>
<sequence>MSVEALIRFNLSLRLEDIPDDVRSETQRMFLDYMGCIVAARASEMEPIVAGTVAVLGGASAPGSRAYGYARLGDALDLSEGYNGAHFGVGPVAAALALAAISRASGAELLTAIAAGYETGARVMDAIGPYFTEIEGKPQYAPIWSVSAPVVYAAVATASKLLKLDASSSAEAYAIAGASMPIPTGGVWGRMPNSPNTKFCDVGWCTLAGVMAAVSAAAGSTGLTSLTEDDWGLFRILCAEHAKPKYLSESLGSSWRIRRIVYKDWPCCGLNIGPMKNMLALTSQLPVALERTERIVAEIGLAGLSPNAVNQTPATFAARQFSIPHTMAMLAFGIPPGAQWGSQELSDHPRIAAFRRKIEVVEHRQPWPSQDARTNPQRSVRNKPSAVRAWVSGKQYVCETLMENGGAVQHVLQPQWDDEWVAAKVSNLVESRSARVLTDRALDMTAQQSALSLVAALENARPIQQALSLPLESR</sequence>
<dbReference type="Pfam" id="PF19305">
    <property type="entry name" value="MmgE_PrpD_C"/>
    <property type="match status" value="1"/>
</dbReference>
<evidence type="ECO:0000256" key="1">
    <source>
        <dbReference type="ARBA" id="ARBA00006174"/>
    </source>
</evidence>
<dbReference type="Pfam" id="PF03972">
    <property type="entry name" value="MmgE_PrpD_N"/>
    <property type="match status" value="1"/>
</dbReference>
<dbReference type="InterPro" id="IPR005656">
    <property type="entry name" value="MmgE_PrpD"/>
</dbReference>
<keyword evidence="5" id="KW-1185">Reference proteome</keyword>
<proteinExistence type="inferred from homology"/>
<dbReference type="InterPro" id="IPR045336">
    <property type="entry name" value="MmgE_PrpD_N"/>
</dbReference>
<dbReference type="InterPro" id="IPR042183">
    <property type="entry name" value="MmgE/PrpD_sf_1"/>
</dbReference>
<dbReference type="Gene3D" id="1.10.4100.10">
    <property type="entry name" value="2-methylcitrate dehydratase PrpD"/>
    <property type="match status" value="1"/>
</dbReference>
<dbReference type="PANTHER" id="PTHR16943">
    <property type="entry name" value="2-METHYLCITRATE DEHYDRATASE-RELATED"/>
    <property type="match status" value="1"/>
</dbReference>
<dbReference type="InterPro" id="IPR042188">
    <property type="entry name" value="MmgE/PrpD_sf_2"/>
</dbReference>
<dbReference type="AlphaFoldDB" id="A0A1H1JW04"/>
<organism evidence="4 5">
    <name type="scientific">Paraburkholderia fungorum</name>
    <dbReference type="NCBI Taxonomy" id="134537"/>
    <lineage>
        <taxon>Bacteria</taxon>
        <taxon>Pseudomonadati</taxon>
        <taxon>Pseudomonadota</taxon>
        <taxon>Betaproteobacteria</taxon>
        <taxon>Burkholderiales</taxon>
        <taxon>Burkholderiaceae</taxon>
        <taxon>Paraburkholderia</taxon>
    </lineage>
</organism>